<dbReference type="RefSeq" id="WP_076321107.1">
    <property type="nucleotide sequence ID" value="NZ_MRTF01000001.1"/>
</dbReference>
<sequence length="380" mass="42833">MERFEVEMDTLKRKEQSQMPEMVRNRIDETYHTIVNMEMPARRRYIRRERGRGVKIALLSVLTVAVLGSSIIASGLISPALAQSLRQIPLIGSIFQNQDAGLQTAESQGFVTPVDIKDTHDGVTMKITNVIYDGVRVAMVATRESSKNFEEPLYEPIRPEGHFYSSRGIEYYYMEYQGEPLPAGMSATGEKDSVLIFTDDSSYAEENAPFPDTFHLSVTLIIKGIKEPFNFNVPVVKNTSNTFYVEDPGLSKTHDNLKLTIEKIGLTPITTEVVINVKADLNLVPEKYLTTGFLNMEYELVDDQGISMKPIGARGSSKDPKKYGIYSKSMYEPFTHIPKAITIKPYISNTKNGFKKEYIKELEITVPIETKAVGKKLNNY</sequence>
<dbReference type="Pfam" id="PF13786">
    <property type="entry name" value="DUF4179"/>
    <property type="match status" value="1"/>
</dbReference>
<dbReference type="STRING" id="1401.BK123_04090"/>
<comment type="caution">
    <text evidence="4">The sequence shown here is derived from an EMBL/GenBank/DDBJ whole genome shotgun (WGS) entry which is preliminary data.</text>
</comment>
<keyword evidence="1" id="KW-1133">Transmembrane helix</keyword>
<dbReference type="InterPro" id="IPR040680">
    <property type="entry name" value="DUF5643"/>
</dbReference>
<evidence type="ECO:0008006" key="6">
    <source>
        <dbReference type="Google" id="ProtNLM"/>
    </source>
</evidence>
<dbReference type="InterPro" id="IPR025436">
    <property type="entry name" value="DUF4179"/>
</dbReference>
<keyword evidence="1" id="KW-0812">Transmembrane</keyword>
<keyword evidence="1" id="KW-0472">Membrane</keyword>
<evidence type="ECO:0000259" key="3">
    <source>
        <dbReference type="Pfam" id="PF18705"/>
    </source>
</evidence>
<protein>
    <recommendedName>
        <fullName evidence="6">DUF4179 domain-containing protein</fullName>
    </recommendedName>
</protein>
<feature type="transmembrane region" description="Helical" evidence="1">
    <location>
        <begin position="56"/>
        <end position="77"/>
    </location>
</feature>
<organism evidence="4 5">
    <name type="scientific">Paenibacillus lautus</name>
    <name type="common">Bacillus lautus</name>
    <dbReference type="NCBI Taxonomy" id="1401"/>
    <lineage>
        <taxon>Bacteria</taxon>
        <taxon>Bacillati</taxon>
        <taxon>Bacillota</taxon>
        <taxon>Bacilli</taxon>
        <taxon>Bacillales</taxon>
        <taxon>Paenibacillaceae</taxon>
        <taxon>Paenibacillus</taxon>
    </lineage>
</organism>
<evidence type="ECO:0000313" key="5">
    <source>
        <dbReference type="Proteomes" id="UP000187074"/>
    </source>
</evidence>
<dbReference type="Gene3D" id="2.60.40.1640">
    <property type="entry name" value="Conserved domain protein"/>
    <property type="match status" value="1"/>
</dbReference>
<dbReference type="Proteomes" id="UP000187074">
    <property type="component" value="Unassembled WGS sequence"/>
</dbReference>
<dbReference type="EMBL" id="MRTF01000001">
    <property type="protein sequence ID" value="OME96765.1"/>
    <property type="molecule type" value="Genomic_DNA"/>
</dbReference>
<dbReference type="Pfam" id="PF18705">
    <property type="entry name" value="DUF5643"/>
    <property type="match status" value="1"/>
</dbReference>
<feature type="domain" description="DUF5643" evidence="3">
    <location>
        <begin position="251"/>
        <end position="365"/>
    </location>
</feature>
<evidence type="ECO:0000256" key="1">
    <source>
        <dbReference type="SAM" id="Phobius"/>
    </source>
</evidence>
<feature type="domain" description="DUF4179" evidence="2">
    <location>
        <begin position="62"/>
        <end position="142"/>
    </location>
</feature>
<evidence type="ECO:0000313" key="4">
    <source>
        <dbReference type="EMBL" id="OME96765.1"/>
    </source>
</evidence>
<gene>
    <name evidence="4" type="ORF">BK123_04090</name>
</gene>
<evidence type="ECO:0000259" key="2">
    <source>
        <dbReference type="Pfam" id="PF13786"/>
    </source>
</evidence>
<dbReference type="Gene3D" id="2.60.40.1630">
    <property type="entry name" value="bacillus anthracis domain"/>
    <property type="match status" value="1"/>
</dbReference>
<reference evidence="4 5" key="1">
    <citation type="submission" date="2016-11" db="EMBL/GenBank/DDBJ databases">
        <title>Paenibacillus species isolates.</title>
        <authorList>
            <person name="Beno S.M."/>
        </authorList>
    </citation>
    <scope>NUCLEOTIDE SEQUENCE [LARGE SCALE GENOMIC DNA]</scope>
    <source>
        <strain evidence="4 5">FSL F4-0100</strain>
    </source>
</reference>
<dbReference type="OrthoDB" id="2571714at2"/>
<dbReference type="AlphaFoldDB" id="A0A1R1B9H7"/>
<name>A0A1R1B9H7_PAELA</name>
<proteinExistence type="predicted"/>
<accession>A0A1R1B9H7</accession>